<dbReference type="GO" id="GO:2000134">
    <property type="term" value="P:negative regulation of G1/S transition of mitotic cell cycle"/>
    <property type="evidence" value="ECO:0007669"/>
    <property type="project" value="TreeGrafter"/>
</dbReference>
<dbReference type="PANTHER" id="PTHR13742:SF17">
    <property type="entry name" value="RE32990P-RELATED"/>
    <property type="match status" value="1"/>
</dbReference>
<dbReference type="GO" id="GO:0000785">
    <property type="term" value="C:chromatin"/>
    <property type="evidence" value="ECO:0007669"/>
    <property type="project" value="TreeGrafter"/>
</dbReference>
<gene>
    <name evidence="2" type="ORF">V9T40_008166</name>
</gene>
<accession>A0AAN9TRI7</accession>
<reference evidence="2 3" key="1">
    <citation type="submission" date="2024-03" db="EMBL/GenBank/DDBJ databases">
        <title>Adaptation during the transition from Ophiocordyceps entomopathogen to insect associate is accompanied by gene loss and intensified selection.</title>
        <authorList>
            <person name="Ward C.M."/>
            <person name="Onetto C.A."/>
            <person name="Borneman A.R."/>
        </authorList>
    </citation>
    <scope>NUCLEOTIDE SEQUENCE [LARGE SCALE GENOMIC DNA]</scope>
    <source>
        <strain evidence="2">AWRI1</strain>
        <tissue evidence="2">Single Adult Female</tissue>
    </source>
</reference>
<keyword evidence="3" id="KW-1185">Reference proteome</keyword>
<dbReference type="AlphaFoldDB" id="A0AAN9TRI7"/>
<evidence type="ECO:0000313" key="3">
    <source>
        <dbReference type="Proteomes" id="UP001367676"/>
    </source>
</evidence>
<protein>
    <recommendedName>
        <fullName evidence="1">Retinoblastoma-associated protein B-box domain-containing protein</fullName>
    </recommendedName>
</protein>
<dbReference type="Gene3D" id="1.10.472.10">
    <property type="entry name" value="Cyclin-like"/>
    <property type="match status" value="1"/>
</dbReference>
<dbReference type="InterPro" id="IPR036915">
    <property type="entry name" value="Cyclin-like_sf"/>
</dbReference>
<dbReference type="InterPro" id="IPR002719">
    <property type="entry name" value="RB_B"/>
</dbReference>
<dbReference type="GO" id="GO:0000977">
    <property type="term" value="F:RNA polymerase II transcription regulatory region sequence-specific DNA binding"/>
    <property type="evidence" value="ECO:0007669"/>
    <property type="project" value="TreeGrafter"/>
</dbReference>
<dbReference type="PANTHER" id="PTHR13742">
    <property type="entry name" value="RETINOBLASTOMA-ASSOCIATED PROTEIN RB -RELATED"/>
    <property type="match status" value="1"/>
</dbReference>
<dbReference type="Proteomes" id="UP001367676">
    <property type="component" value="Unassembled WGS sequence"/>
</dbReference>
<dbReference type="SUPFAM" id="SSF47954">
    <property type="entry name" value="Cyclin-like"/>
    <property type="match status" value="1"/>
</dbReference>
<dbReference type="EMBL" id="JBBCAQ010000008">
    <property type="protein sequence ID" value="KAK7602577.1"/>
    <property type="molecule type" value="Genomic_DNA"/>
</dbReference>
<dbReference type="GO" id="GO:0005634">
    <property type="term" value="C:nucleus"/>
    <property type="evidence" value="ECO:0007669"/>
    <property type="project" value="InterPro"/>
</dbReference>
<name>A0AAN9TRI7_9HEMI</name>
<comment type="caution">
    <text evidence="2">The sequence shown here is derived from an EMBL/GenBank/DDBJ whole genome shotgun (WGS) entry which is preliminary data.</text>
</comment>
<feature type="domain" description="Retinoblastoma-associated protein B-box" evidence="1">
    <location>
        <begin position="1"/>
        <end position="75"/>
    </location>
</feature>
<organism evidence="2 3">
    <name type="scientific">Parthenolecanium corni</name>
    <dbReference type="NCBI Taxonomy" id="536013"/>
    <lineage>
        <taxon>Eukaryota</taxon>
        <taxon>Metazoa</taxon>
        <taxon>Ecdysozoa</taxon>
        <taxon>Arthropoda</taxon>
        <taxon>Hexapoda</taxon>
        <taxon>Insecta</taxon>
        <taxon>Pterygota</taxon>
        <taxon>Neoptera</taxon>
        <taxon>Paraneoptera</taxon>
        <taxon>Hemiptera</taxon>
        <taxon>Sternorrhyncha</taxon>
        <taxon>Coccoidea</taxon>
        <taxon>Coccidae</taxon>
        <taxon>Parthenolecanium</taxon>
    </lineage>
</organism>
<evidence type="ECO:0000259" key="1">
    <source>
        <dbReference type="Pfam" id="PF01857"/>
    </source>
</evidence>
<dbReference type="GO" id="GO:0006357">
    <property type="term" value="P:regulation of transcription by RNA polymerase II"/>
    <property type="evidence" value="ECO:0007669"/>
    <property type="project" value="InterPro"/>
</dbReference>
<proteinExistence type="predicted"/>
<dbReference type="GO" id="GO:0005667">
    <property type="term" value="C:transcription regulator complex"/>
    <property type="evidence" value="ECO:0007669"/>
    <property type="project" value="TreeGrafter"/>
</dbReference>
<dbReference type="InterPro" id="IPR028309">
    <property type="entry name" value="RB_fam"/>
</dbReference>
<evidence type="ECO:0000313" key="2">
    <source>
        <dbReference type="EMBL" id="KAK7602577.1"/>
    </source>
</evidence>
<dbReference type="GO" id="GO:0030154">
    <property type="term" value="P:cell differentiation"/>
    <property type="evidence" value="ECO:0007669"/>
    <property type="project" value="TreeGrafter"/>
</dbReference>
<dbReference type="Pfam" id="PF01857">
    <property type="entry name" value="RB_B"/>
    <property type="match status" value="1"/>
</dbReference>
<sequence length="102" mass="11829">MKNRHLDQILMCTVYVACKVLQINLTFQEIMKCYRNQPQSTSNIYRNVLLHVDKDGVEERGDLIKFYNSVYVKVIQKFANKSADGRREPLILTPLPVSIQGQ</sequence>